<evidence type="ECO:0000259" key="5">
    <source>
        <dbReference type="PROSITE" id="PS50931"/>
    </source>
</evidence>
<proteinExistence type="inferred from homology"/>
<dbReference type="Gene3D" id="3.40.190.290">
    <property type="match status" value="1"/>
</dbReference>
<feature type="domain" description="HTH lysR-type" evidence="5">
    <location>
        <begin position="1"/>
        <end position="62"/>
    </location>
</feature>
<dbReference type="PROSITE" id="PS50931">
    <property type="entry name" value="HTH_LYSR"/>
    <property type="match status" value="1"/>
</dbReference>
<comment type="caution">
    <text evidence="6">The sequence shown here is derived from an EMBL/GenBank/DDBJ whole genome shotgun (WGS) entry which is preliminary data.</text>
</comment>
<dbReference type="Pfam" id="PF03466">
    <property type="entry name" value="LysR_substrate"/>
    <property type="match status" value="1"/>
</dbReference>
<evidence type="ECO:0000256" key="2">
    <source>
        <dbReference type="ARBA" id="ARBA00023015"/>
    </source>
</evidence>
<keyword evidence="4" id="KW-0804">Transcription</keyword>
<comment type="similarity">
    <text evidence="1">Belongs to the LysR transcriptional regulatory family.</text>
</comment>
<dbReference type="SUPFAM" id="SSF53850">
    <property type="entry name" value="Periplasmic binding protein-like II"/>
    <property type="match status" value="1"/>
</dbReference>
<dbReference type="SUPFAM" id="SSF46785">
    <property type="entry name" value="Winged helix' DNA-binding domain"/>
    <property type="match status" value="1"/>
</dbReference>
<dbReference type="PANTHER" id="PTHR30537">
    <property type="entry name" value="HTH-TYPE TRANSCRIPTIONAL REGULATOR"/>
    <property type="match status" value="1"/>
</dbReference>
<dbReference type="RefSeq" id="WP_056723206.1">
    <property type="nucleotide sequence ID" value="NZ_CP178857.1"/>
</dbReference>
<sequence length="313" mass="33785">MALQANWDDLRLLLAVSRRGSFLQAGQLLGIAASTVSRRLTQLEVALGEPLVERGVEGCWLTSRGQSLVEVALAAETGLRRQTAAGLSGVHTELSGSVLVSAGEGFSSCVLEAASRFTSLHPRCSVELMVTADFHKIVRGVADIAVRTTHLGEPSLIYRPIGRLAYGVFADAGYLKRFPGVTPATAVNIALLPPLDMLPQMRAAKAGGLDRAQISVNAFAVQLESVRRGMGVAVLPRILAKDLIELFPDLQLPDMEVYLVTRPQALKQAHIKCFFAILEQVLLEALSMENVEGCLSGGDHEYRKNNDAMRTQD</sequence>
<accession>A0ABW9HCQ1</accession>
<gene>
    <name evidence="6" type="ORF">ACKKH4_22055</name>
</gene>
<dbReference type="InterPro" id="IPR058163">
    <property type="entry name" value="LysR-type_TF_proteobact-type"/>
</dbReference>
<dbReference type="InterPro" id="IPR005119">
    <property type="entry name" value="LysR_subst-bd"/>
</dbReference>
<keyword evidence="3" id="KW-0238">DNA-binding</keyword>
<dbReference type="Pfam" id="PF00126">
    <property type="entry name" value="HTH_1"/>
    <property type="match status" value="1"/>
</dbReference>
<dbReference type="PANTHER" id="PTHR30537:SF3">
    <property type="entry name" value="TRANSCRIPTIONAL REGULATORY PROTEIN"/>
    <property type="match status" value="1"/>
</dbReference>
<dbReference type="EMBL" id="JBJVNW010000013">
    <property type="protein sequence ID" value="MFM9519922.1"/>
    <property type="molecule type" value="Genomic_DNA"/>
</dbReference>
<evidence type="ECO:0000256" key="3">
    <source>
        <dbReference type="ARBA" id="ARBA00023125"/>
    </source>
</evidence>
<dbReference type="InterPro" id="IPR036390">
    <property type="entry name" value="WH_DNA-bd_sf"/>
</dbReference>
<dbReference type="InterPro" id="IPR036388">
    <property type="entry name" value="WH-like_DNA-bd_sf"/>
</dbReference>
<evidence type="ECO:0000313" key="6">
    <source>
        <dbReference type="EMBL" id="MFM9519922.1"/>
    </source>
</evidence>
<dbReference type="Proteomes" id="UP001631987">
    <property type="component" value="Unassembled WGS sequence"/>
</dbReference>
<evidence type="ECO:0000313" key="7">
    <source>
        <dbReference type="Proteomes" id="UP001631987"/>
    </source>
</evidence>
<keyword evidence="2" id="KW-0805">Transcription regulation</keyword>
<name>A0ABW9HCQ1_9PSED</name>
<evidence type="ECO:0000256" key="4">
    <source>
        <dbReference type="ARBA" id="ARBA00023163"/>
    </source>
</evidence>
<reference evidence="6 7" key="1">
    <citation type="submission" date="2024-12" db="EMBL/GenBank/DDBJ databases">
        <title>Pseudomonas species isolated from Lotus nodules promote plant growth.</title>
        <authorList>
            <person name="Yu Y.-H."/>
            <person name="Kurtenbach J."/>
            <person name="Crosbie D."/>
            <person name="Brachmann A."/>
            <person name="Marin M."/>
        </authorList>
    </citation>
    <scope>NUCLEOTIDE SEQUENCE [LARGE SCALE GENOMIC DNA]</scope>
    <source>
        <strain evidence="6 7">PLb12A</strain>
    </source>
</reference>
<dbReference type="InterPro" id="IPR000847">
    <property type="entry name" value="LysR_HTH_N"/>
</dbReference>
<protein>
    <submittedName>
        <fullName evidence="6">LysR family transcriptional regulator</fullName>
    </submittedName>
</protein>
<keyword evidence="7" id="KW-1185">Reference proteome</keyword>
<dbReference type="Gene3D" id="1.10.10.10">
    <property type="entry name" value="Winged helix-like DNA-binding domain superfamily/Winged helix DNA-binding domain"/>
    <property type="match status" value="1"/>
</dbReference>
<organism evidence="6 7">
    <name type="scientific">Pseudomonas monachiensis</name>
    <dbReference type="NCBI Taxonomy" id="3060212"/>
    <lineage>
        <taxon>Bacteria</taxon>
        <taxon>Pseudomonadati</taxon>
        <taxon>Pseudomonadota</taxon>
        <taxon>Gammaproteobacteria</taxon>
        <taxon>Pseudomonadales</taxon>
        <taxon>Pseudomonadaceae</taxon>
        <taxon>Pseudomonas</taxon>
    </lineage>
</organism>
<evidence type="ECO:0000256" key="1">
    <source>
        <dbReference type="ARBA" id="ARBA00009437"/>
    </source>
</evidence>